<keyword evidence="6" id="KW-0472">Membrane</keyword>
<dbReference type="EMBL" id="WNCL01000064">
    <property type="protein sequence ID" value="MTU44349.1"/>
    <property type="molecule type" value="Genomic_DNA"/>
</dbReference>
<comment type="caution">
    <text evidence="8">The sequence shown here is derived from an EMBL/GenBank/DDBJ whole genome shotgun (WGS) entry which is preliminary data.</text>
</comment>
<dbReference type="Proteomes" id="UP000462362">
    <property type="component" value="Unassembled WGS sequence"/>
</dbReference>
<dbReference type="GO" id="GO:0009246">
    <property type="term" value="P:enterobacterial common antigen biosynthetic process"/>
    <property type="evidence" value="ECO:0007669"/>
    <property type="project" value="TreeGrafter"/>
</dbReference>
<keyword evidence="3" id="KW-1003">Cell membrane</keyword>
<evidence type="ECO:0000256" key="3">
    <source>
        <dbReference type="ARBA" id="ARBA00022475"/>
    </source>
</evidence>
<feature type="domain" description="Acyltransferase 3" evidence="7">
    <location>
        <begin position="15"/>
        <end position="331"/>
    </location>
</feature>
<proteinExistence type="inferred from homology"/>
<keyword evidence="8" id="KW-0808">Transferase</keyword>
<evidence type="ECO:0000256" key="5">
    <source>
        <dbReference type="ARBA" id="ARBA00022989"/>
    </source>
</evidence>
<keyword evidence="5" id="KW-1133">Transmembrane helix</keyword>
<keyword evidence="8" id="KW-0012">Acyltransferase</keyword>
<protein>
    <submittedName>
        <fullName evidence="8">Acyltransferase family protein</fullName>
    </submittedName>
</protein>
<dbReference type="InterPro" id="IPR002656">
    <property type="entry name" value="Acyl_transf_3_dom"/>
</dbReference>
<evidence type="ECO:0000256" key="2">
    <source>
        <dbReference type="ARBA" id="ARBA00007400"/>
    </source>
</evidence>
<name>A0A6I3S4T2_9BURK</name>
<dbReference type="GO" id="GO:0005886">
    <property type="term" value="C:plasma membrane"/>
    <property type="evidence" value="ECO:0007669"/>
    <property type="project" value="UniProtKB-SubCell"/>
</dbReference>
<dbReference type="PANTHER" id="PTHR40074:SF2">
    <property type="entry name" value="O-ACETYLTRANSFERASE WECH"/>
    <property type="match status" value="1"/>
</dbReference>
<reference evidence="8 9" key="1">
    <citation type="journal article" date="2019" name="Nat. Med.">
        <title>A library of human gut bacterial isolates paired with longitudinal multiomics data enables mechanistic microbiome research.</title>
        <authorList>
            <person name="Poyet M."/>
            <person name="Groussin M."/>
            <person name="Gibbons S.M."/>
            <person name="Avila-Pacheco J."/>
            <person name="Jiang X."/>
            <person name="Kearney S.M."/>
            <person name="Perrotta A.R."/>
            <person name="Berdy B."/>
            <person name="Zhao S."/>
            <person name="Lieberman T.D."/>
            <person name="Swanson P.K."/>
            <person name="Smith M."/>
            <person name="Roesemann S."/>
            <person name="Alexander J.E."/>
            <person name="Rich S.A."/>
            <person name="Livny J."/>
            <person name="Vlamakis H."/>
            <person name="Clish C."/>
            <person name="Bullock K."/>
            <person name="Deik A."/>
            <person name="Scott J."/>
            <person name="Pierce K.A."/>
            <person name="Xavier R.J."/>
            <person name="Alm E.J."/>
        </authorList>
    </citation>
    <scope>NUCLEOTIDE SEQUENCE [LARGE SCALE GENOMIC DNA]</scope>
    <source>
        <strain evidence="8 9">BIOML-A2</strain>
    </source>
</reference>
<evidence type="ECO:0000256" key="1">
    <source>
        <dbReference type="ARBA" id="ARBA00004651"/>
    </source>
</evidence>
<comment type="subcellular location">
    <subcellularLocation>
        <location evidence="1">Cell membrane</location>
        <topology evidence="1">Multi-pass membrane protein</topology>
    </subcellularLocation>
</comment>
<evidence type="ECO:0000256" key="4">
    <source>
        <dbReference type="ARBA" id="ARBA00022692"/>
    </source>
</evidence>
<dbReference type="Pfam" id="PF01757">
    <property type="entry name" value="Acyl_transf_3"/>
    <property type="match status" value="1"/>
</dbReference>
<dbReference type="PANTHER" id="PTHR40074">
    <property type="entry name" value="O-ACETYLTRANSFERASE WECH"/>
    <property type="match status" value="1"/>
</dbReference>
<dbReference type="RefSeq" id="WP_021868462.1">
    <property type="nucleotide sequence ID" value="NZ_CATZPX010000040.1"/>
</dbReference>
<dbReference type="GO" id="GO:0016413">
    <property type="term" value="F:O-acetyltransferase activity"/>
    <property type="evidence" value="ECO:0007669"/>
    <property type="project" value="TreeGrafter"/>
</dbReference>
<evidence type="ECO:0000313" key="9">
    <source>
        <dbReference type="Proteomes" id="UP000462362"/>
    </source>
</evidence>
<comment type="similarity">
    <text evidence="2">Belongs to the acyltransferase 3 family.</text>
</comment>
<evidence type="ECO:0000313" key="8">
    <source>
        <dbReference type="EMBL" id="MTU44349.1"/>
    </source>
</evidence>
<organism evidence="8 9">
    <name type="scientific">Parasutterella excrementihominis</name>
    <dbReference type="NCBI Taxonomy" id="487175"/>
    <lineage>
        <taxon>Bacteria</taxon>
        <taxon>Pseudomonadati</taxon>
        <taxon>Pseudomonadota</taxon>
        <taxon>Betaproteobacteria</taxon>
        <taxon>Burkholderiales</taxon>
        <taxon>Sutterellaceae</taxon>
        <taxon>Parasutterella</taxon>
    </lineage>
</organism>
<accession>A0A6I3S4T2</accession>
<sequence>MTDAKYVKKAPRQSNLELSRILAMYLIVMHHFSVHGGVPIWSGSAPLSFNFYLDQLLSTGGKIGVNLFVLITGYFLAKKFSKFSSLIYLWIKTFSYVIVFFLLFCALGLHPFNWSSLISCFFPIRNDFYWFVSAYFLLILLSPFITIGIKALGQRKLFTFLLIFGFFWSVIPTLTTKPEYYGSTLFWFVYLFSWGAFLRDYLERKIFSRSMCLSVCGASWGIIAIIIALADWNNRVRTFIGYIDWFTFANLYSVFSLICALSLFVFFKQMQIGYKPWINKFAAAMFGVYLIHENPIVYPWLWSRVFHVPEYLGSSWFILYALAVITIVFFICAILDLIWEKVLQSGYQKYLFPRLQPLDKRVTDFLNAPASQK</sequence>
<gene>
    <name evidence="8" type="ORF">GMD42_12195</name>
</gene>
<dbReference type="AlphaFoldDB" id="A0A6I3S4T2"/>
<evidence type="ECO:0000259" key="7">
    <source>
        <dbReference type="Pfam" id="PF01757"/>
    </source>
</evidence>
<keyword evidence="4" id="KW-0812">Transmembrane</keyword>
<evidence type="ECO:0000256" key="6">
    <source>
        <dbReference type="ARBA" id="ARBA00023136"/>
    </source>
</evidence>